<accession>A0ABS5T631</accession>
<gene>
    <name evidence="1" type="ORF">HGT73_10570</name>
</gene>
<keyword evidence="2" id="KW-1185">Reference proteome</keyword>
<evidence type="ECO:0000313" key="1">
    <source>
        <dbReference type="EMBL" id="MBT0727807.1"/>
    </source>
</evidence>
<organism evidence="1 2">
    <name type="scientific">Rosenbergiella australiborealis</name>
    <dbReference type="NCBI Taxonomy" id="1544696"/>
    <lineage>
        <taxon>Bacteria</taxon>
        <taxon>Pseudomonadati</taxon>
        <taxon>Pseudomonadota</taxon>
        <taxon>Gammaproteobacteria</taxon>
        <taxon>Enterobacterales</taxon>
        <taxon>Erwiniaceae</taxon>
        <taxon>Rosenbergiella</taxon>
    </lineage>
</organism>
<dbReference type="EMBL" id="JABBFO010000009">
    <property type="protein sequence ID" value="MBT0727807.1"/>
    <property type="molecule type" value="Genomic_DNA"/>
</dbReference>
<dbReference type="Proteomes" id="UP000786875">
    <property type="component" value="Unassembled WGS sequence"/>
</dbReference>
<reference evidence="1 2" key="1">
    <citation type="submission" date="2020-04" db="EMBL/GenBank/DDBJ databases">
        <title>Genome sequencing of Rosenbergiella species.</title>
        <authorList>
            <person name="Alvarez-Perez S."/>
            <person name="Lievens B."/>
        </authorList>
    </citation>
    <scope>NUCLEOTIDE SEQUENCE [LARGE SCALE GENOMIC DNA]</scope>
    <source>
        <strain evidence="1 2">CdVSA20.1</strain>
    </source>
</reference>
<dbReference type="SUPFAM" id="SSF53850">
    <property type="entry name" value="Periplasmic binding protein-like II"/>
    <property type="match status" value="1"/>
</dbReference>
<sequence length="87" mass="9595">MANGPKTLAWRVGWSIPQLSQLTKQAAATSDATKRRELYREIQATVMQDSPFVVALQGAQQVGLRDNVKGAQQSLGVSMLYFDQITK</sequence>
<protein>
    <recommendedName>
        <fullName evidence="3">Peptide/nickel transport system substrate-binding protein</fullName>
    </recommendedName>
</protein>
<comment type="caution">
    <text evidence="1">The sequence shown here is derived from an EMBL/GenBank/DDBJ whole genome shotgun (WGS) entry which is preliminary data.</text>
</comment>
<name>A0ABS5T631_9GAMM</name>
<evidence type="ECO:0000313" key="2">
    <source>
        <dbReference type="Proteomes" id="UP000786875"/>
    </source>
</evidence>
<dbReference type="RefSeq" id="WP_214214621.1">
    <property type="nucleotide sequence ID" value="NZ_JABBFO010000009.1"/>
</dbReference>
<dbReference type="Gene3D" id="3.10.105.10">
    <property type="entry name" value="Dipeptide-binding Protein, Domain 3"/>
    <property type="match status" value="1"/>
</dbReference>
<evidence type="ECO:0008006" key="3">
    <source>
        <dbReference type="Google" id="ProtNLM"/>
    </source>
</evidence>
<proteinExistence type="predicted"/>